<feature type="domain" description="LD-carboxypeptidase C-terminal" evidence="8">
    <location>
        <begin position="207"/>
        <end position="322"/>
    </location>
</feature>
<sequence length="340" mass="37540">MRTNMPPMIRPPALAQGSRLGVIATSSPINTLDDAVIAQGYRRLADLGLEVVEAPNCRKTIGHSAGTIEARVQAIHDFLRDPSINAIMAFWGGHQTHQLLEYLDFDLFAAHPKPIIGYSDLTPLLNVITARTGLVTFSGPAVISFAKPTLFEYTVRGLQRVLFEGGDVLDFEPAEIISTNLWYEHPDLRMVERPSDGWKTYVPGRARGRLFGGNIGSLLLLAGTPYWPDLDGAILFAEEDEGESPETVDRLFTRLRHMGVFDQIEGLVIGRFADSVEFTEEDSFTAILDTALRGYAIPTIYDVDFGHTDPLMTIPIGVEAELDATGKYFRLCQSWISAPT</sequence>
<evidence type="ECO:0000313" key="9">
    <source>
        <dbReference type="EMBL" id="AWV88951.1"/>
    </source>
</evidence>
<dbReference type="GO" id="GO:0008236">
    <property type="term" value="F:serine-type peptidase activity"/>
    <property type="evidence" value="ECO:0007669"/>
    <property type="project" value="UniProtKB-KW"/>
</dbReference>
<keyword evidence="10" id="KW-1185">Reference proteome</keyword>
<dbReference type="Gene3D" id="3.40.50.10740">
    <property type="entry name" value="Class I glutamine amidotransferase-like"/>
    <property type="match status" value="1"/>
</dbReference>
<dbReference type="KEGG" id="bsed:DN745_06185"/>
<dbReference type="EMBL" id="CP030032">
    <property type="protein sequence ID" value="AWV88951.1"/>
    <property type="molecule type" value="Genomic_DNA"/>
</dbReference>
<gene>
    <name evidence="9" type="ORF">DN745_06185</name>
</gene>
<evidence type="ECO:0000259" key="8">
    <source>
        <dbReference type="Pfam" id="PF17676"/>
    </source>
</evidence>
<feature type="active site" description="Charge relay system" evidence="6">
    <location>
        <position position="307"/>
    </location>
</feature>
<organism evidence="9 10">
    <name type="scientific">Bradymonas sediminis</name>
    <dbReference type="NCBI Taxonomy" id="1548548"/>
    <lineage>
        <taxon>Bacteria</taxon>
        <taxon>Deltaproteobacteria</taxon>
        <taxon>Bradymonadales</taxon>
        <taxon>Bradymonadaceae</taxon>
        <taxon>Bradymonas</taxon>
    </lineage>
</organism>
<dbReference type="SUPFAM" id="SSF52317">
    <property type="entry name" value="Class I glutamine amidotransferase-like"/>
    <property type="match status" value="1"/>
</dbReference>
<dbReference type="GO" id="GO:0004180">
    <property type="term" value="F:carboxypeptidase activity"/>
    <property type="evidence" value="ECO:0007669"/>
    <property type="project" value="UniProtKB-KW"/>
</dbReference>
<accession>A0A2Z4FIT3</accession>
<dbReference type="PIRSF" id="PIRSF028757">
    <property type="entry name" value="LD-carboxypeptidase"/>
    <property type="match status" value="1"/>
</dbReference>
<feature type="domain" description="LD-carboxypeptidase N-terminal" evidence="7">
    <location>
        <begin position="21"/>
        <end position="139"/>
    </location>
</feature>
<dbReference type="InterPro" id="IPR027478">
    <property type="entry name" value="LdcA_N"/>
</dbReference>
<dbReference type="GO" id="GO:0006508">
    <property type="term" value="P:proteolysis"/>
    <property type="evidence" value="ECO:0007669"/>
    <property type="project" value="UniProtKB-KW"/>
</dbReference>
<evidence type="ECO:0000256" key="6">
    <source>
        <dbReference type="PIRSR" id="PIRSR028757-1"/>
    </source>
</evidence>
<keyword evidence="2 9" id="KW-0121">Carboxypeptidase</keyword>
<dbReference type="Proteomes" id="UP000249799">
    <property type="component" value="Chromosome"/>
</dbReference>
<evidence type="ECO:0000256" key="3">
    <source>
        <dbReference type="ARBA" id="ARBA00022670"/>
    </source>
</evidence>
<dbReference type="Pfam" id="PF02016">
    <property type="entry name" value="Peptidase_S66"/>
    <property type="match status" value="1"/>
</dbReference>
<evidence type="ECO:0000256" key="2">
    <source>
        <dbReference type="ARBA" id="ARBA00022645"/>
    </source>
</evidence>
<dbReference type="SUPFAM" id="SSF141986">
    <property type="entry name" value="LD-carboxypeptidase A C-terminal domain-like"/>
    <property type="match status" value="1"/>
</dbReference>
<dbReference type="AlphaFoldDB" id="A0A2Z4FIT3"/>
<dbReference type="OrthoDB" id="9807329at2"/>
<dbReference type="InterPro" id="IPR040921">
    <property type="entry name" value="Peptidase_S66C"/>
</dbReference>
<dbReference type="InterPro" id="IPR027461">
    <property type="entry name" value="Carboxypeptidase_A_C_sf"/>
</dbReference>
<proteinExistence type="inferred from homology"/>
<protein>
    <submittedName>
        <fullName evidence="9">LD-carboxypeptidase</fullName>
    </submittedName>
</protein>
<name>A0A2Z4FIT3_9DELT</name>
<evidence type="ECO:0000256" key="1">
    <source>
        <dbReference type="ARBA" id="ARBA00010233"/>
    </source>
</evidence>
<feature type="active site" description="Charge relay system" evidence="6">
    <location>
        <position position="238"/>
    </location>
</feature>
<dbReference type="Gene3D" id="3.50.30.60">
    <property type="entry name" value="LD-carboxypeptidase A C-terminal domain-like"/>
    <property type="match status" value="1"/>
</dbReference>
<dbReference type="PANTHER" id="PTHR30237:SF2">
    <property type="entry name" value="MUREIN TETRAPEPTIDE CARBOXYPEPTIDASE"/>
    <property type="match status" value="1"/>
</dbReference>
<dbReference type="CDD" id="cd07062">
    <property type="entry name" value="Peptidase_S66_mccF_like"/>
    <property type="match status" value="1"/>
</dbReference>
<evidence type="ECO:0000256" key="5">
    <source>
        <dbReference type="ARBA" id="ARBA00022825"/>
    </source>
</evidence>
<reference evidence="9 10" key="1">
    <citation type="submission" date="2018-06" db="EMBL/GenBank/DDBJ databases">
        <title>Lujinxingia sediminis gen. nov. sp. nov., a new facultative anaerobic member of the class Deltaproteobacteria, and proposal of Lujinxingaceae fam. nov.</title>
        <authorList>
            <person name="Guo L.-Y."/>
            <person name="Li C.-M."/>
            <person name="Wang S."/>
            <person name="Du Z.-J."/>
        </authorList>
    </citation>
    <scope>NUCLEOTIDE SEQUENCE [LARGE SCALE GENOMIC DNA]</scope>
    <source>
        <strain evidence="9 10">FA350</strain>
    </source>
</reference>
<evidence type="ECO:0000313" key="10">
    <source>
        <dbReference type="Proteomes" id="UP000249799"/>
    </source>
</evidence>
<dbReference type="InterPro" id="IPR040449">
    <property type="entry name" value="Peptidase_S66_N"/>
</dbReference>
<evidence type="ECO:0000259" key="7">
    <source>
        <dbReference type="Pfam" id="PF02016"/>
    </source>
</evidence>
<evidence type="ECO:0000256" key="4">
    <source>
        <dbReference type="ARBA" id="ARBA00022801"/>
    </source>
</evidence>
<dbReference type="InterPro" id="IPR003507">
    <property type="entry name" value="S66_fam"/>
</dbReference>
<dbReference type="PANTHER" id="PTHR30237">
    <property type="entry name" value="MURAMOYLTETRAPEPTIDE CARBOXYPEPTIDASE"/>
    <property type="match status" value="1"/>
</dbReference>
<keyword evidence="3" id="KW-0645">Protease</keyword>
<dbReference type="InterPro" id="IPR029062">
    <property type="entry name" value="Class_I_gatase-like"/>
</dbReference>
<feature type="active site" description="Nucleophile" evidence="6">
    <location>
        <position position="119"/>
    </location>
</feature>
<keyword evidence="4" id="KW-0378">Hydrolase</keyword>
<dbReference type="Pfam" id="PF17676">
    <property type="entry name" value="Peptidase_S66C"/>
    <property type="match status" value="1"/>
</dbReference>
<keyword evidence="5" id="KW-0720">Serine protease</keyword>
<comment type="similarity">
    <text evidence="1">Belongs to the peptidase S66 family.</text>
</comment>